<dbReference type="InterPro" id="IPR007527">
    <property type="entry name" value="Znf_SWIM"/>
</dbReference>
<dbReference type="EMBL" id="MLQM01000080">
    <property type="protein sequence ID" value="OHV03399.1"/>
    <property type="molecule type" value="Genomic_DNA"/>
</dbReference>
<sequence length="646" mass="67214">MAGRTGAPVTARADLLELTGEALTALANPGFVKRARKDLDAGRVPDLAVADDGSVTARFPDGVVTTLPPGVTVKDAACSCPASGWCRHRVILVLAYQDRFAADAGAAATQPWTPAVFDDDALAVAMPAATLAAARRAARRLTVRLATPAGVPTARLPLNTVQFFSPSSLAHARCDCREVSGCAHVAVAVWAFRAAGPDALSADEIVVTLGGDDRVGAEVDEFDAGLSELVAALWLDGAAGSDAGVDARLGALIERARRAGWSWVVADLEELSRQRDALHHRRTDADPDLLLTLVTEAPARLRAARAATGHTAPQRTAAEILGVGVPGEAELAHLRLISLGAQCWREPDGVGARVYLADPDTGQVSVLERRWSGTQPAAERRLLGAALRRVAQGQVVTGGARRRALGLIDISADRRRTAIHPLGPRSWDGPGLPHGLRTEPLPAFTRPRRLGSGIRLLTVEQVGGWGFDAAAQELVATLGGPDGELRLVLPQSAASPGALDALAQVLDGEVGALRQISGQVSRHHGRLVCQPLAVATDERTVVLATASPLGRVLPPAPVDVAPGGPAVLVDDTRRELSGWLRRGLRQQGRAARDRLAGLADRLTAAAMPVTGAELAAAVAAVGDDTAAAIVALQRVSLLLTEIAQGG</sequence>
<dbReference type="Proteomes" id="UP000179734">
    <property type="component" value="Unassembled WGS sequence"/>
</dbReference>
<dbReference type="AlphaFoldDB" id="A0A1S1NHV2"/>
<reference evidence="3 4" key="1">
    <citation type="submission" date="2016-10" db="EMBL/GenBank/DDBJ databases">
        <title>Genome sequence of Mycobacterium talmonii.</title>
        <authorList>
            <person name="Greninger A.L."/>
            <person name="Elliott B."/>
            <person name="Vasireddy S."/>
            <person name="Vasireddy R."/>
        </authorList>
    </citation>
    <scope>NUCLEOTIDE SEQUENCE [LARGE SCALE GENOMIC DNA]</scope>
    <source>
        <strain evidence="4">NE-TNMC-100812</strain>
    </source>
</reference>
<keyword evidence="1" id="KW-0863">Zinc-finger</keyword>
<name>A0A1S1NHV2_9MYCO</name>
<keyword evidence="4" id="KW-1185">Reference proteome</keyword>
<organism evidence="3 4">
    <name type="scientific">Mycobacterium talmoniae</name>
    <dbReference type="NCBI Taxonomy" id="1858794"/>
    <lineage>
        <taxon>Bacteria</taxon>
        <taxon>Bacillati</taxon>
        <taxon>Actinomycetota</taxon>
        <taxon>Actinomycetes</taxon>
        <taxon>Mycobacteriales</taxon>
        <taxon>Mycobacteriaceae</taxon>
        <taxon>Mycobacterium</taxon>
    </lineage>
</organism>
<evidence type="ECO:0000313" key="3">
    <source>
        <dbReference type="EMBL" id="OHV03399.1"/>
    </source>
</evidence>
<evidence type="ECO:0000259" key="2">
    <source>
        <dbReference type="PROSITE" id="PS50966"/>
    </source>
</evidence>
<dbReference type="PROSITE" id="PS50966">
    <property type="entry name" value="ZF_SWIM"/>
    <property type="match status" value="1"/>
</dbReference>
<feature type="domain" description="SWIM-type" evidence="2">
    <location>
        <begin position="63"/>
        <end position="97"/>
    </location>
</feature>
<keyword evidence="1" id="KW-0479">Metal-binding</keyword>
<dbReference type="GO" id="GO:0008270">
    <property type="term" value="F:zinc ion binding"/>
    <property type="evidence" value="ECO:0007669"/>
    <property type="project" value="UniProtKB-KW"/>
</dbReference>
<evidence type="ECO:0000313" key="4">
    <source>
        <dbReference type="Proteomes" id="UP000179734"/>
    </source>
</evidence>
<gene>
    <name evidence="3" type="ORF">BKN37_15200</name>
</gene>
<proteinExistence type="predicted"/>
<accession>A0A1S1NHV2</accession>
<evidence type="ECO:0000256" key="1">
    <source>
        <dbReference type="PROSITE-ProRule" id="PRU00325"/>
    </source>
</evidence>
<keyword evidence="1" id="KW-0862">Zinc</keyword>
<comment type="caution">
    <text evidence="3">The sequence shown here is derived from an EMBL/GenBank/DDBJ whole genome shotgun (WGS) entry which is preliminary data.</text>
</comment>
<protein>
    <recommendedName>
        <fullName evidence="2">SWIM-type domain-containing protein</fullName>
    </recommendedName>
</protein>